<reference evidence="1" key="1">
    <citation type="journal article" date="2019" name="bioRxiv">
        <title>The Genome of the Zebra Mussel, Dreissena polymorpha: A Resource for Invasive Species Research.</title>
        <authorList>
            <person name="McCartney M.A."/>
            <person name="Auch B."/>
            <person name="Kono T."/>
            <person name="Mallez S."/>
            <person name="Zhang Y."/>
            <person name="Obille A."/>
            <person name="Becker A."/>
            <person name="Abrahante J.E."/>
            <person name="Garbe J."/>
            <person name="Badalamenti J.P."/>
            <person name="Herman A."/>
            <person name="Mangelson H."/>
            <person name="Liachko I."/>
            <person name="Sullivan S."/>
            <person name="Sone E.D."/>
            <person name="Koren S."/>
            <person name="Silverstein K.A.T."/>
            <person name="Beckman K.B."/>
            <person name="Gohl D.M."/>
        </authorList>
    </citation>
    <scope>NUCLEOTIDE SEQUENCE</scope>
    <source>
        <strain evidence="1">Duluth1</strain>
        <tissue evidence="1">Whole animal</tissue>
    </source>
</reference>
<reference evidence="1" key="2">
    <citation type="submission" date="2020-11" db="EMBL/GenBank/DDBJ databases">
        <authorList>
            <person name="McCartney M.A."/>
            <person name="Auch B."/>
            <person name="Kono T."/>
            <person name="Mallez S."/>
            <person name="Becker A."/>
            <person name="Gohl D.M."/>
            <person name="Silverstein K.A.T."/>
            <person name="Koren S."/>
            <person name="Bechman K.B."/>
            <person name="Herman A."/>
            <person name="Abrahante J.E."/>
            <person name="Garbe J."/>
        </authorList>
    </citation>
    <scope>NUCLEOTIDE SEQUENCE</scope>
    <source>
        <strain evidence="1">Duluth1</strain>
        <tissue evidence="1">Whole animal</tissue>
    </source>
</reference>
<gene>
    <name evidence="1" type="ORF">DPMN_032113</name>
</gene>
<proteinExistence type="predicted"/>
<keyword evidence="2" id="KW-1185">Reference proteome</keyword>
<name>A0A9D4M295_DREPO</name>
<evidence type="ECO:0000313" key="2">
    <source>
        <dbReference type="Proteomes" id="UP000828390"/>
    </source>
</evidence>
<organism evidence="1 2">
    <name type="scientific">Dreissena polymorpha</name>
    <name type="common">Zebra mussel</name>
    <name type="synonym">Mytilus polymorpha</name>
    <dbReference type="NCBI Taxonomy" id="45954"/>
    <lineage>
        <taxon>Eukaryota</taxon>
        <taxon>Metazoa</taxon>
        <taxon>Spiralia</taxon>
        <taxon>Lophotrochozoa</taxon>
        <taxon>Mollusca</taxon>
        <taxon>Bivalvia</taxon>
        <taxon>Autobranchia</taxon>
        <taxon>Heteroconchia</taxon>
        <taxon>Euheterodonta</taxon>
        <taxon>Imparidentia</taxon>
        <taxon>Neoheterodontei</taxon>
        <taxon>Myida</taxon>
        <taxon>Dreissenoidea</taxon>
        <taxon>Dreissenidae</taxon>
        <taxon>Dreissena</taxon>
    </lineage>
</organism>
<dbReference type="Proteomes" id="UP000828390">
    <property type="component" value="Unassembled WGS sequence"/>
</dbReference>
<dbReference type="AlphaFoldDB" id="A0A9D4M295"/>
<sequence length="59" mass="6524">MFTSRPLGEISPLTGPTIHDVMLKNTTSSTSTRWCKPQALLGRRTNLGCLYPPNGNKTY</sequence>
<dbReference type="EMBL" id="JAIWYP010000002">
    <property type="protein sequence ID" value="KAH3868958.1"/>
    <property type="molecule type" value="Genomic_DNA"/>
</dbReference>
<protein>
    <submittedName>
        <fullName evidence="1">Uncharacterized protein</fullName>
    </submittedName>
</protein>
<evidence type="ECO:0000313" key="1">
    <source>
        <dbReference type="EMBL" id="KAH3868958.1"/>
    </source>
</evidence>
<accession>A0A9D4M295</accession>
<comment type="caution">
    <text evidence="1">The sequence shown here is derived from an EMBL/GenBank/DDBJ whole genome shotgun (WGS) entry which is preliminary data.</text>
</comment>